<gene>
    <name evidence="3" type="ORF">QBC47DRAFT_55395</name>
</gene>
<dbReference type="PANTHER" id="PTHR38111:SF2">
    <property type="entry name" value="FINGER DOMAIN PROTEIN, PUTATIVE (AFU_ORTHOLOGUE AFUA_1G01560)-RELATED"/>
    <property type="match status" value="1"/>
</dbReference>
<dbReference type="EMBL" id="MU839838">
    <property type="protein sequence ID" value="KAK1753334.1"/>
    <property type="molecule type" value="Genomic_DNA"/>
</dbReference>
<evidence type="ECO:0000313" key="4">
    <source>
        <dbReference type="Proteomes" id="UP001239445"/>
    </source>
</evidence>
<keyword evidence="4" id="KW-1185">Reference proteome</keyword>
<dbReference type="PROSITE" id="PS00463">
    <property type="entry name" value="ZN2_CY6_FUNGAL_1"/>
    <property type="match status" value="1"/>
</dbReference>
<evidence type="ECO:0000259" key="2">
    <source>
        <dbReference type="PROSITE" id="PS50048"/>
    </source>
</evidence>
<dbReference type="GO" id="GO:0000981">
    <property type="term" value="F:DNA-binding transcription factor activity, RNA polymerase II-specific"/>
    <property type="evidence" value="ECO:0007669"/>
    <property type="project" value="InterPro"/>
</dbReference>
<dbReference type="PROSITE" id="PS50048">
    <property type="entry name" value="ZN2_CY6_FUNGAL_2"/>
    <property type="match status" value="1"/>
</dbReference>
<dbReference type="CDD" id="cd00067">
    <property type="entry name" value="GAL4"/>
    <property type="match status" value="1"/>
</dbReference>
<organism evidence="3 4">
    <name type="scientific">Echria macrotheca</name>
    <dbReference type="NCBI Taxonomy" id="438768"/>
    <lineage>
        <taxon>Eukaryota</taxon>
        <taxon>Fungi</taxon>
        <taxon>Dikarya</taxon>
        <taxon>Ascomycota</taxon>
        <taxon>Pezizomycotina</taxon>
        <taxon>Sordariomycetes</taxon>
        <taxon>Sordariomycetidae</taxon>
        <taxon>Sordariales</taxon>
        <taxon>Schizotheciaceae</taxon>
        <taxon>Echria</taxon>
    </lineage>
</organism>
<comment type="caution">
    <text evidence="3">The sequence shown here is derived from an EMBL/GenBank/DDBJ whole genome shotgun (WGS) entry which is preliminary data.</text>
</comment>
<proteinExistence type="predicted"/>
<dbReference type="InterPro" id="IPR001138">
    <property type="entry name" value="Zn2Cys6_DnaBD"/>
</dbReference>
<accession>A0AAJ0B9R8</accession>
<evidence type="ECO:0000313" key="3">
    <source>
        <dbReference type="EMBL" id="KAK1753334.1"/>
    </source>
</evidence>
<dbReference type="Pfam" id="PF00172">
    <property type="entry name" value="Zn_clus"/>
    <property type="match status" value="1"/>
</dbReference>
<dbReference type="InterPro" id="IPR053178">
    <property type="entry name" value="Osmoadaptation_assoc"/>
</dbReference>
<sequence>MSRNAPANTKILPAVPRSKGCINCTARKTRCDGRRPSCRACEHRGQICHGYRRGDFVFMNEGWRAPGVASSGRLTSAPPPPMTKPVEPDPLPIYVSFFLSQFTKSPPPQALVMVHSCHQYLGHLLHRPLPGPNGSDCDPLADAAEALVTNHFGRLNSLQEVVHRSITPYVRALRALSTRLSQVQRVGIASIQEEEVLRLIFASLFLTFWELAMNPQTTTWQRHIRGLASVIESRGPKGFQSYRSLQIVTLLRLFILLEAVSSKRPTFLSSPEWRSLRFSQPHWPSDASAVVNMTQEIGPRRFLDFVIDQLTTVTNLVAEFSDLRSGSIDTLTIAKLDRMHCDGLLSLRQLEAALAYMEASFVAPFVSTGTATNHPQASRPATSTKGPFWERPLEYNLTSLCRTTAVTPRLLLYDLTEHRGRGLGMDYSQDLAMHGLALLRHVEAIITAIPYSSRGDIFGVAPLCFVPAFKVAKVVLARGSLVLPAKDVEHVTESYAQMSYRIQGHLDYVTSQKIAVGVDF</sequence>
<dbReference type="Proteomes" id="UP001239445">
    <property type="component" value="Unassembled WGS sequence"/>
</dbReference>
<dbReference type="InterPro" id="IPR036864">
    <property type="entry name" value="Zn2-C6_fun-type_DNA-bd_sf"/>
</dbReference>
<dbReference type="PANTHER" id="PTHR38111">
    <property type="entry name" value="ZN(2)-C6 FUNGAL-TYPE DOMAIN-CONTAINING PROTEIN-RELATED"/>
    <property type="match status" value="1"/>
</dbReference>
<dbReference type="AlphaFoldDB" id="A0AAJ0B9R8"/>
<name>A0AAJ0B9R8_9PEZI</name>
<reference evidence="3" key="1">
    <citation type="submission" date="2023-06" db="EMBL/GenBank/DDBJ databases">
        <title>Genome-scale phylogeny and comparative genomics of the fungal order Sordariales.</title>
        <authorList>
            <consortium name="Lawrence Berkeley National Laboratory"/>
            <person name="Hensen N."/>
            <person name="Bonometti L."/>
            <person name="Westerberg I."/>
            <person name="Brannstrom I.O."/>
            <person name="Guillou S."/>
            <person name="Cros-Aarteil S."/>
            <person name="Calhoun S."/>
            <person name="Haridas S."/>
            <person name="Kuo A."/>
            <person name="Mondo S."/>
            <person name="Pangilinan J."/>
            <person name="Riley R."/>
            <person name="Labutti K."/>
            <person name="Andreopoulos B."/>
            <person name="Lipzen A."/>
            <person name="Chen C."/>
            <person name="Yanf M."/>
            <person name="Daum C."/>
            <person name="Ng V."/>
            <person name="Clum A."/>
            <person name="Steindorff A."/>
            <person name="Ohm R."/>
            <person name="Martin F."/>
            <person name="Silar P."/>
            <person name="Natvig D."/>
            <person name="Lalanne C."/>
            <person name="Gautier V."/>
            <person name="Ament-Velasquez S.L."/>
            <person name="Kruys A."/>
            <person name="Hutchinson M.I."/>
            <person name="Powell A.J."/>
            <person name="Barry K."/>
            <person name="Miller A.N."/>
            <person name="Grigoriev I.V."/>
            <person name="Debuchy R."/>
            <person name="Gladieux P."/>
            <person name="Thoren M.H."/>
            <person name="Johannesson H."/>
        </authorList>
    </citation>
    <scope>NUCLEOTIDE SEQUENCE</scope>
    <source>
        <strain evidence="3">PSN4</strain>
    </source>
</reference>
<evidence type="ECO:0000256" key="1">
    <source>
        <dbReference type="ARBA" id="ARBA00023242"/>
    </source>
</evidence>
<dbReference type="GO" id="GO:0008270">
    <property type="term" value="F:zinc ion binding"/>
    <property type="evidence" value="ECO:0007669"/>
    <property type="project" value="InterPro"/>
</dbReference>
<protein>
    <recommendedName>
        <fullName evidence="2">Zn(2)-C6 fungal-type domain-containing protein</fullName>
    </recommendedName>
</protein>
<feature type="domain" description="Zn(2)-C6 fungal-type" evidence="2">
    <location>
        <begin position="20"/>
        <end position="48"/>
    </location>
</feature>
<dbReference type="SUPFAM" id="SSF57701">
    <property type="entry name" value="Zn2/Cys6 DNA-binding domain"/>
    <property type="match status" value="1"/>
</dbReference>
<dbReference type="Gene3D" id="4.10.240.10">
    <property type="entry name" value="Zn(2)-C6 fungal-type DNA-binding domain"/>
    <property type="match status" value="1"/>
</dbReference>
<keyword evidence="1" id="KW-0539">Nucleus</keyword>